<feature type="compositionally biased region" description="Basic and acidic residues" evidence="11">
    <location>
        <begin position="628"/>
        <end position="651"/>
    </location>
</feature>
<dbReference type="FunFam" id="3.30.160.60:FF:000074">
    <property type="entry name" value="Tripartite motif containing 66"/>
    <property type="match status" value="1"/>
</dbReference>
<evidence type="ECO:0000256" key="2">
    <source>
        <dbReference type="ARBA" id="ARBA00022723"/>
    </source>
</evidence>
<dbReference type="AlphaFoldDB" id="A0A7M5WJD5"/>
<dbReference type="InterPro" id="IPR017907">
    <property type="entry name" value="Znf_RING_CS"/>
</dbReference>
<dbReference type="PROSITE" id="PS50119">
    <property type="entry name" value="ZF_BBOX"/>
    <property type="match status" value="2"/>
</dbReference>
<feature type="compositionally biased region" description="Low complexity" evidence="11">
    <location>
        <begin position="599"/>
        <end position="609"/>
    </location>
</feature>
<dbReference type="PROSITE" id="PS50014">
    <property type="entry name" value="BROMODOMAIN_2"/>
    <property type="match status" value="1"/>
</dbReference>
<evidence type="ECO:0000313" key="16">
    <source>
        <dbReference type="EnsemblMetazoa" id="CLYHEMP004284.1"/>
    </source>
</evidence>
<dbReference type="Gene3D" id="3.30.160.60">
    <property type="entry name" value="Classic Zinc Finger"/>
    <property type="match status" value="1"/>
</dbReference>
<protein>
    <submittedName>
        <fullName evidence="16">Uncharacterized protein</fullName>
    </submittedName>
</protein>
<dbReference type="Pfam" id="PF00439">
    <property type="entry name" value="Bromodomain"/>
    <property type="match status" value="1"/>
</dbReference>
<dbReference type="CDD" id="cd16579">
    <property type="entry name" value="RING-HC_PML_C-V"/>
    <property type="match status" value="1"/>
</dbReference>
<evidence type="ECO:0000259" key="14">
    <source>
        <dbReference type="PROSITE" id="PS50089"/>
    </source>
</evidence>
<evidence type="ECO:0000256" key="8">
    <source>
        <dbReference type="ARBA" id="ARBA00023242"/>
    </source>
</evidence>
<feature type="compositionally biased region" description="Basic and acidic residues" evidence="11">
    <location>
        <begin position="63"/>
        <end position="75"/>
    </location>
</feature>
<evidence type="ECO:0000259" key="15">
    <source>
        <dbReference type="PROSITE" id="PS50119"/>
    </source>
</evidence>
<dbReference type="SUPFAM" id="SSF57850">
    <property type="entry name" value="RING/U-box"/>
    <property type="match status" value="1"/>
</dbReference>
<feature type="domain" description="Bromo" evidence="12">
    <location>
        <begin position="881"/>
        <end position="954"/>
    </location>
</feature>
<name>A0A7M5WJD5_9CNID</name>
<keyword evidence="5" id="KW-0862">Zinc</keyword>
<dbReference type="PROSITE" id="PS00518">
    <property type="entry name" value="ZF_RING_1"/>
    <property type="match status" value="1"/>
</dbReference>
<feature type="domain" description="RING-type" evidence="14">
    <location>
        <begin position="122"/>
        <end position="176"/>
    </location>
</feature>
<dbReference type="InterPro" id="IPR019786">
    <property type="entry name" value="Zinc_finger_PHD-type_CS"/>
</dbReference>
<feature type="domain" description="B box-type" evidence="15">
    <location>
        <begin position="281"/>
        <end position="322"/>
    </location>
</feature>
<feature type="region of interest" description="Disordered" evidence="11">
    <location>
        <begin position="599"/>
        <end position="680"/>
    </location>
</feature>
<keyword evidence="3" id="KW-0677">Repeat</keyword>
<proteinExistence type="predicted"/>
<dbReference type="RefSeq" id="XP_066922859.1">
    <property type="nucleotide sequence ID" value="XM_067066758.1"/>
</dbReference>
<dbReference type="PANTHER" id="PTHR45915:SF6">
    <property type="entry name" value="E3 UBIQUITIN-PROTEIN LIGASE TRIM33"/>
    <property type="match status" value="1"/>
</dbReference>
<keyword evidence="17" id="KW-1185">Reference proteome</keyword>
<dbReference type="SMART" id="SM00184">
    <property type="entry name" value="RING"/>
    <property type="match status" value="1"/>
</dbReference>
<evidence type="ECO:0000256" key="4">
    <source>
        <dbReference type="ARBA" id="ARBA00022771"/>
    </source>
</evidence>
<dbReference type="SMART" id="SM00249">
    <property type="entry name" value="PHD"/>
    <property type="match status" value="1"/>
</dbReference>
<dbReference type="SMART" id="SM00336">
    <property type="entry name" value="BBOX"/>
    <property type="match status" value="2"/>
</dbReference>
<feature type="compositionally biased region" description="Basic and acidic residues" evidence="11">
    <location>
        <begin position="781"/>
        <end position="792"/>
    </location>
</feature>
<keyword evidence="7 10" id="KW-0103">Bromodomain</keyword>
<evidence type="ECO:0000313" key="17">
    <source>
        <dbReference type="Proteomes" id="UP000594262"/>
    </source>
</evidence>
<dbReference type="InterPro" id="IPR001841">
    <property type="entry name" value="Znf_RING"/>
</dbReference>
<dbReference type="EnsemblMetazoa" id="CLYHEMT004284.2">
    <property type="protein sequence ID" value="CLYHEMP004284.2"/>
    <property type="gene ID" value="CLYHEMG004284"/>
</dbReference>
<dbReference type="Proteomes" id="UP000594262">
    <property type="component" value="Unplaced"/>
</dbReference>
<evidence type="ECO:0000259" key="13">
    <source>
        <dbReference type="PROSITE" id="PS50016"/>
    </source>
</evidence>
<keyword evidence="8" id="KW-0539">Nucleus</keyword>
<feature type="compositionally biased region" description="Polar residues" evidence="11">
    <location>
        <begin position="655"/>
        <end position="664"/>
    </location>
</feature>
<dbReference type="SUPFAM" id="SSF57903">
    <property type="entry name" value="FYVE/PHD zinc finger"/>
    <property type="match status" value="1"/>
</dbReference>
<evidence type="ECO:0000256" key="10">
    <source>
        <dbReference type="PROSITE-ProRule" id="PRU00035"/>
    </source>
</evidence>
<dbReference type="InterPro" id="IPR003649">
    <property type="entry name" value="Bbox_C"/>
</dbReference>
<dbReference type="PROSITE" id="PS50016">
    <property type="entry name" value="ZF_PHD_2"/>
    <property type="match status" value="1"/>
</dbReference>
<dbReference type="GO" id="GO:0005634">
    <property type="term" value="C:nucleus"/>
    <property type="evidence" value="ECO:0007669"/>
    <property type="project" value="UniProtKB-SubCell"/>
</dbReference>
<dbReference type="PANTHER" id="PTHR45915">
    <property type="entry name" value="TRANSCRIPTION INTERMEDIARY FACTOR"/>
    <property type="match status" value="1"/>
</dbReference>
<sequence length="996" mass="112401">MADADTDQVFLDSDHNEKVTPNQDTESGAKQVESNTELNGVNQETIDVNLKSTTKPDSNPTKIKQEDHSNTSTCKYDEDDKLIQSESGTLLSRGGEFEAEPNQPDSVLNDIQTNSDIRFFICGSCKYNPILIGSVPKLLPCLHSFCEQCLQKRYEIQKLNSNDPSSVAPRLKCPSCGQEFLVSGNDKPTSAFLNNQFVIESTPNKVKGVKGIKEDHPCTSCDDDSSASSYCMNCNEWLCDACVSAHQRVKVTKDHIIQSKSCADESGNAESPHGESAETKHKPLFCKIHPQEQLKLFCANCEKLTCRDCQLIEHKDHRYQFIDEAATRHREILKKLLQYLQINLGLLKDTISDVEKVSDGLSIQEKELEREINNAFNTLIVSIKARQDALLKELNTIVSNKKVLLNKQKKDLTQMKVILEHNHDFAEFAVKGGSNVALLYSRKVLGTRLHNLNSLKYRQRPLAALDLKFNLDVEKLQNYFSKVGSIFSHEEVQRKNDSYANTKNTTNLQSTMNRQLAQNINRNLQSGVKTAESLNFLKRQMEASATNQPPTKYINLAASKQGLAGHQMVRTAAMNNSPSNQQRYSSPSSSAQDMIVLTSPHSSRSSYYSMQDGKVRQHVSKYGSYQSSRDHQNHIRDRTDRNPNYGRESKHISPKTPSDNNRNFQFYGGARGNSSLSSPIEHQNVHWPKISNEQSLKDKVNIDDVLQKGNEQTKQLMRKLIENSTLTTSRSPSTKSNGSDGSSHPPSTEGNVVVKQEQVSDDSQSYTAINGKHRSQPLTHHRSEGKSERSESGFDEGQNEDYCGVCRNGGELLCCDTCPKVYHLHCHIPSLHALPSDSWSCYLCKDIGKENSSNLGTKRKHIEGMTDWENKLCRKILLNLFVHSDSLPFHHKVSKAQAPDYYKVITRPMDLNTILTKLSPNHFENFQMLASFISDIRLVFSNCFVYNSAESEVCKMGRRLEGFFDQLLRKYVPHELHYPDESGKLKQIRREDTGVF</sequence>
<organism evidence="16 17">
    <name type="scientific">Clytia hemisphaerica</name>
    <dbReference type="NCBI Taxonomy" id="252671"/>
    <lineage>
        <taxon>Eukaryota</taxon>
        <taxon>Metazoa</taxon>
        <taxon>Cnidaria</taxon>
        <taxon>Hydrozoa</taxon>
        <taxon>Hydroidolina</taxon>
        <taxon>Leptothecata</taxon>
        <taxon>Obeliida</taxon>
        <taxon>Clytiidae</taxon>
        <taxon>Clytia</taxon>
    </lineage>
</organism>
<evidence type="ECO:0000256" key="6">
    <source>
        <dbReference type="ARBA" id="ARBA00023054"/>
    </source>
</evidence>
<dbReference type="PROSITE" id="PS50089">
    <property type="entry name" value="ZF_RING_2"/>
    <property type="match status" value="1"/>
</dbReference>
<dbReference type="InterPro" id="IPR001487">
    <property type="entry name" value="Bromodomain"/>
</dbReference>
<dbReference type="InterPro" id="IPR036427">
    <property type="entry name" value="Bromodomain-like_sf"/>
</dbReference>
<dbReference type="EnsemblMetazoa" id="CLYHEMT004284.1">
    <property type="protein sequence ID" value="CLYHEMP004284.1"/>
    <property type="gene ID" value="CLYHEMG004284"/>
</dbReference>
<evidence type="ECO:0000256" key="9">
    <source>
        <dbReference type="PROSITE-ProRule" id="PRU00024"/>
    </source>
</evidence>
<dbReference type="Gene3D" id="1.20.920.10">
    <property type="entry name" value="Bromodomain-like"/>
    <property type="match status" value="1"/>
</dbReference>
<dbReference type="InterPro" id="IPR019787">
    <property type="entry name" value="Znf_PHD-finger"/>
</dbReference>
<dbReference type="GO" id="GO:0008270">
    <property type="term" value="F:zinc ion binding"/>
    <property type="evidence" value="ECO:0007669"/>
    <property type="project" value="UniProtKB-KW"/>
</dbReference>
<evidence type="ECO:0000256" key="11">
    <source>
        <dbReference type="SAM" id="MobiDB-lite"/>
    </source>
</evidence>
<dbReference type="InterPro" id="IPR000315">
    <property type="entry name" value="Znf_B-box"/>
</dbReference>
<accession>A0A7M5WJD5</accession>
<evidence type="ECO:0000256" key="1">
    <source>
        <dbReference type="ARBA" id="ARBA00004123"/>
    </source>
</evidence>
<dbReference type="PROSITE" id="PS01359">
    <property type="entry name" value="ZF_PHD_1"/>
    <property type="match status" value="1"/>
</dbReference>
<dbReference type="InterPro" id="IPR001965">
    <property type="entry name" value="Znf_PHD"/>
</dbReference>
<dbReference type="InterPro" id="IPR011011">
    <property type="entry name" value="Znf_FYVE_PHD"/>
</dbReference>
<dbReference type="PRINTS" id="PR00503">
    <property type="entry name" value="BROMODOMAIN"/>
</dbReference>
<reference evidence="16" key="1">
    <citation type="submission" date="2021-01" db="UniProtKB">
        <authorList>
            <consortium name="EnsemblMetazoa"/>
        </authorList>
    </citation>
    <scope>IDENTIFICATION</scope>
</reference>
<evidence type="ECO:0000256" key="5">
    <source>
        <dbReference type="ARBA" id="ARBA00022833"/>
    </source>
</evidence>
<dbReference type="SMART" id="SM00297">
    <property type="entry name" value="BROMO"/>
    <property type="match status" value="1"/>
</dbReference>
<keyword evidence="4 9" id="KW-0863">Zinc-finger</keyword>
<dbReference type="Pfam" id="PF00628">
    <property type="entry name" value="PHD"/>
    <property type="match status" value="1"/>
</dbReference>
<dbReference type="Pfam" id="PF00643">
    <property type="entry name" value="zf-B_box"/>
    <property type="match status" value="1"/>
</dbReference>
<dbReference type="SUPFAM" id="SSF47370">
    <property type="entry name" value="Bromodomain"/>
    <property type="match status" value="1"/>
</dbReference>
<feature type="compositionally biased region" description="Polar residues" evidence="11">
    <location>
        <begin position="19"/>
        <end position="62"/>
    </location>
</feature>
<dbReference type="GeneID" id="136810188"/>
<keyword evidence="6" id="KW-0175">Coiled coil</keyword>
<dbReference type="Gene3D" id="3.30.40.10">
    <property type="entry name" value="Zinc/RING finger domain, C3HC4 (zinc finger)"/>
    <property type="match status" value="2"/>
</dbReference>
<feature type="domain" description="B box-type" evidence="15">
    <location>
        <begin position="213"/>
        <end position="260"/>
    </location>
</feature>
<feature type="domain" description="PHD-type" evidence="13">
    <location>
        <begin position="800"/>
        <end position="847"/>
    </location>
</feature>
<comment type="subcellular location">
    <subcellularLocation>
        <location evidence="1">Nucleus</location>
    </subcellularLocation>
</comment>
<dbReference type="SMART" id="SM00502">
    <property type="entry name" value="BBC"/>
    <property type="match status" value="1"/>
</dbReference>
<feature type="region of interest" description="Disordered" evidence="11">
    <location>
        <begin position="722"/>
        <end position="796"/>
    </location>
</feature>
<evidence type="ECO:0000259" key="12">
    <source>
        <dbReference type="PROSITE" id="PS50014"/>
    </source>
</evidence>
<dbReference type="GO" id="GO:0000785">
    <property type="term" value="C:chromatin"/>
    <property type="evidence" value="ECO:0007669"/>
    <property type="project" value="TreeGrafter"/>
</dbReference>
<feature type="compositionally biased region" description="Polar residues" evidence="11">
    <location>
        <begin position="722"/>
        <end position="750"/>
    </location>
</feature>
<dbReference type="OrthoDB" id="6020909at2759"/>
<evidence type="ECO:0000256" key="7">
    <source>
        <dbReference type="ARBA" id="ARBA00023117"/>
    </source>
</evidence>
<dbReference type="CDD" id="cd15541">
    <property type="entry name" value="PHD_TIF1_like"/>
    <property type="match status" value="1"/>
</dbReference>
<dbReference type="InterPro" id="IPR013083">
    <property type="entry name" value="Znf_RING/FYVE/PHD"/>
</dbReference>
<keyword evidence="2" id="KW-0479">Metal-binding</keyword>
<feature type="region of interest" description="Disordered" evidence="11">
    <location>
        <begin position="1"/>
        <end position="75"/>
    </location>
</feature>
<dbReference type="CDD" id="cd19775">
    <property type="entry name" value="Bbox2_TIF1_C-VI"/>
    <property type="match status" value="1"/>
</dbReference>
<dbReference type="SUPFAM" id="SSF57845">
    <property type="entry name" value="B-box zinc-binding domain"/>
    <property type="match status" value="1"/>
</dbReference>
<evidence type="ECO:0000256" key="3">
    <source>
        <dbReference type="ARBA" id="ARBA00022737"/>
    </source>
</evidence>